<organism evidence="1 2">
    <name type="scientific">Ilyodon furcidens</name>
    <name type="common">goldbreast splitfin</name>
    <dbReference type="NCBI Taxonomy" id="33524"/>
    <lineage>
        <taxon>Eukaryota</taxon>
        <taxon>Metazoa</taxon>
        <taxon>Chordata</taxon>
        <taxon>Craniata</taxon>
        <taxon>Vertebrata</taxon>
        <taxon>Euteleostomi</taxon>
        <taxon>Actinopterygii</taxon>
        <taxon>Neopterygii</taxon>
        <taxon>Teleostei</taxon>
        <taxon>Neoteleostei</taxon>
        <taxon>Acanthomorphata</taxon>
        <taxon>Ovalentaria</taxon>
        <taxon>Atherinomorphae</taxon>
        <taxon>Cyprinodontiformes</taxon>
        <taxon>Goodeidae</taxon>
        <taxon>Ilyodon</taxon>
    </lineage>
</organism>
<reference evidence="1 2" key="1">
    <citation type="submission" date="2021-06" db="EMBL/GenBank/DDBJ databases">
        <authorList>
            <person name="Palmer J.M."/>
        </authorList>
    </citation>
    <scope>NUCLEOTIDE SEQUENCE [LARGE SCALE GENOMIC DNA]</scope>
    <source>
        <strain evidence="2">if_2019</strain>
        <tissue evidence="1">Muscle</tissue>
    </source>
</reference>
<keyword evidence="2" id="KW-1185">Reference proteome</keyword>
<comment type="caution">
    <text evidence="1">The sequence shown here is derived from an EMBL/GenBank/DDBJ whole genome shotgun (WGS) entry which is preliminary data.</text>
</comment>
<sequence>MFCHLPFFKFSVDGSDKSDRFWRREPESAAARRAEEPVQRFTFDDRVEVLEKPMSAFEVLPASEERGL</sequence>
<evidence type="ECO:0000313" key="1">
    <source>
        <dbReference type="EMBL" id="MEQ2251443.1"/>
    </source>
</evidence>
<dbReference type="EMBL" id="JAHRIQ010093501">
    <property type="protein sequence ID" value="MEQ2251443.1"/>
    <property type="molecule type" value="Genomic_DNA"/>
</dbReference>
<accession>A0ABV0V4X9</accession>
<proteinExistence type="predicted"/>
<evidence type="ECO:0000313" key="2">
    <source>
        <dbReference type="Proteomes" id="UP001482620"/>
    </source>
</evidence>
<name>A0ABV0V4X9_9TELE</name>
<dbReference type="Proteomes" id="UP001482620">
    <property type="component" value="Unassembled WGS sequence"/>
</dbReference>
<gene>
    <name evidence="1" type="ORF">ILYODFUR_011000</name>
</gene>
<protein>
    <submittedName>
        <fullName evidence="1">Uncharacterized protein</fullName>
    </submittedName>
</protein>